<accession>A0ABW9ZV89</accession>
<name>A0ABW9ZV89_9BACT</name>
<evidence type="ECO:0000313" key="2">
    <source>
        <dbReference type="Proteomes" id="UP000753802"/>
    </source>
</evidence>
<keyword evidence="2" id="KW-1185">Reference proteome</keyword>
<dbReference type="Proteomes" id="UP000753802">
    <property type="component" value="Unassembled WGS sequence"/>
</dbReference>
<organism evidence="1 2">
    <name type="scientific">Sediminibacterium roseum</name>
    <dbReference type="NCBI Taxonomy" id="1978412"/>
    <lineage>
        <taxon>Bacteria</taxon>
        <taxon>Pseudomonadati</taxon>
        <taxon>Bacteroidota</taxon>
        <taxon>Chitinophagia</taxon>
        <taxon>Chitinophagales</taxon>
        <taxon>Chitinophagaceae</taxon>
        <taxon>Sediminibacterium</taxon>
    </lineage>
</organism>
<dbReference type="RefSeq" id="WP_161818253.1">
    <property type="nucleotide sequence ID" value="NZ_JAACJS010000012.1"/>
</dbReference>
<evidence type="ECO:0008006" key="3">
    <source>
        <dbReference type="Google" id="ProtNLM"/>
    </source>
</evidence>
<evidence type="ECO:0000313" key="1">
    <source>
        <dbReference type="EMBL" id="NCI49933.1"/>
    </source>
</evidence>
<protein>
    <recommendedName>
        <fullName evidence="3">Tetratricopeptide repeat protein</fullName>
    </recommendedName>
</protein>
<reference evidence="1 2" key="1">
    <citation type="submission" date="2020-01" db="EMBL/GenBank/DDBJ databases">
        <title>Genome analysis.</title>
        <authorList>
            <person name="Wu S."/>
            <person name="Wang G."/>
        </authorList>
    </citation>
    <scope>NUCLEOTIDE SEQUENCE [LARGE SCALE GENOMIC DNA]</scope>
    <source>
        <strain evidence="1 2">SYL130</strain>
    </source>
</reference>
<proteinExistence type="predicted"/>
<dbReference type="EMBL" id="JAACJS010000012">
    <property type="protein sequence ID" value="NCI49933.1"/>
    <property type="molecule type" value="Genomic_DNA"/>
</dbReference>
<comment type="caution">
    <text evidence="1">The sequence shown here is derived from an EMBL/GenBank/DDBJ whole genome shotgun (WGS) entry which is preliminary data.</text>
</comment>
<sequence length="298" mass="33175">MNVTQEKSLFHLTGKLALSQAAKETLQAVADESPYFAPARFLLTADLKLAQPYHEWMAHAQKTNLYFTNPNWLQYLLEDITTEPLKEKVTDGPTPAAITDKASAMAIPTVESVKEAMRRIDPTQEDPDETEELMPDAYAETDLLTEEADSKISGLLSSQLADFKKPVAAGDVLDIEAEKKPLHTVDYFVSQGIKVDLSAMPQDKLTTHLRKFTDWLKQIKTANANPQDLGTNLEMEKAVAETAKNSNETREIVTESMADVLVKQGQAEKAIQLYIKLSFLNPEKSSYFAAKIEQLKGI</sequence>
<gene>
    <name evidence="1" type="ORF">GWC95_08370</name>
</gene>